<gene>
    <name evidence="1" type="ORF">GCM10009850_031810</name>
</gene>
<organism evidence="1 2">
    <name type="scientific">Nonomuraea monospora</name>
    <dbReference type="NCBI Taxonomy" id="568818"/>
    <lineage>
        <taxon>Bacteria</taxon>
        <taxon>Bacillati</taxon>
        <taxon>Actinomycetota</taxon>
        <taxon>Actinomycetes</taxon>
        <taxon>Streptosporangiales</taxon>
        <taxon>Streptosporangiaceae</taxon>
        <taxon>Nonomuraea</taxon>
    </lineage>
</organism>
<comment type="caution">
    <text evidence="1">The sequence shown here is derived from an EMBL/GenBank/DDBJ whole genome shotgun (WGS) entry which is preliminary data.</text>
</comment>
<evidence type="ECO:0000313" key="1">
    <source>
        <dbReference type="EMBL" id="GAA2207723.1"/>
    </source>
</evidence>
<reference evidence="1 2" key="1">
    <citation type="journal article" date="2019" name="Int. J. Syst. Evol. Microbiol.">
        <title>The Global Catalogue of Microorganisms (GCM) 10K type strain sequencing project: providing services to taxonomists for standard genome sequencing and annotation.</title>
        <authorList>
            <consortium name="The Broad Institute Genomics Platform"/>
            <consortium name="The Broad Institute Genome Sequencing Center for Infectious Disease"/>
            <person name="Wu L."/>
            <person name="Ma J."/>
        </authorList>
    </citation>
    <scope>NUCLEOTIDE SEQUENCE [LARGE SCALE GENOMIC DNA]</scope>
    <source>
        <strain evidence="1 2">JCM 16114</strain>
    </source>
</reference>
<dbReference type="Proteomes" id="UP001499843">
    <property type="component" value="Unassembled WGS sequence"/>
</dbReference>
<proteinExistence type="predicted"/>
<accession>A0ABN3CEK6</accession>
<name>A0ABN3CEK6_9ACTN</name>
<protein>
    <submittedName>
        <fullName evidence="1">Uncharacterized protein</fullName>
    </submittedName>
</protein>
<dbReference type="RefSeq" id="WP_344475194.1">
    <property type="nucleotide sequence ID" value="NZ_BAAAQX010000007.1"/>
</dbReference>
<dbReference type="EMBL" id="BAAAQX010000007">
    <property type="protein sequence ID" value="GAA2207723.1"/>
    <property type="molecule type" value="Genomic_DNA"/>
</dbReference>
<sequence length="340" mass="37035">MVVFACTACGAVITAKVARVALPDHSSQKYGHGLLPNLLEPGTYAVDPGNGRPWQAWEPEPEEHRVRSQMYRITGPPNRIGIAPGDVRGTVFIPERLGGCCCGWDGQYGPNLACATCGCPVATRVDDCGFWQVVWLEPDAVRPVAVAGPVQQVMDWEELPSMPPADPRDCWSAPWEAAVAVALAHLLPASDGKRVSVPDGLVATAFRRVIDGLLPAGPPERHLALAGPGLSTGITDIALVPRHPQTGEVWPCDAGTVVPLASDVWTYLAFHDDRRLVPAARGMPAEVRRDDSPPLLPTALFRPDGRVFLRALEQLAPIRQPWLRRIYDRVKDRPYMHPFS</sequence>
<evidence type="ECO:0000313" key="2">
    <source>
        <dbReference type="Proteomes" id="UP001499843"/>
    </source>
</evidence>
<keyword evidence="2" id="KW-1185">Reference proteome</keyword>